<evidence type="ECO:0000256" key="1">
    <source>
        <dbReference type="ARBA" id="ARBA00010641"/>
    </source>
</evidence>
<dbReference type="PROSITE" id="PS01063">
    <property type="entry name" value="SIGMA70_ECF"/>
    <property type="match status" value="1"/>
</dbReference>
<comment type="caution">
    <text evidence="9">The sequence shown here is derived from an EMBL/GenBank/DDBJ whole genome shotgun (WGS) entry which is preliminary data.</text>
</comment>
<keyword evidence="5 6" id="KW-0804">Transcription</keyword>
<evidence type="ECO:0000313" key="9">
    <source>
        <dbReference type="EMBL" id="MDR6549213.1"/>
    </source>
</evidence>
<reference evidence="9 10" key="1">
    <citation type="submission" date="2023-07" db="EMBL/GenBank/DDBJ databases">
        <title>Sorghum-associated microbial communities from plants grown in Nebraska, USA.</title>
        <authorList>
            <person name="Schachtman D."/>
        </authorList>
    </citation>
    <scope>NUCLEOTIDE SEQUENCE [LARGE SCALE GENOMIC DNA]</scope>
    <source>
        <strain evidence="9 10">CC258</strain>
    </source>
</reference>
<dbReference type="Pfam" id="PF08281">
    <property type="entry name" value="Sigma70_r4_2"/>
    <property type="match status" value="1"/>
</dbReference>
<dbReference type="InterPro" id="IPR039425">
    <property type="entry name" value="RNA_pol_sigma-70-like"/>
</dbReference>
<evidence type="ECO:0000259" key="8">
    <source>
        <dbReference type="Pfam" id="PF08281"/>
    </source>
</evidence>
<keyword evidence="10" id="KW-1185">Reference proteome</keyword>
<dbReference type="InterPro" id="IPR013325">
    <property type="entry name" value="RNA_pol_sigma_r2"/>
</dbReference>
<dbReference type="InterPro" id="IPR013324">
    <property type="entry name" value="RNA_pol_sigma_r3/r4-like"/>
</dbReference>
<evidence type="ECO:0000256" key="5">
    <source>
        <dbReference type="ARBA" id="ARBA00023163"/>
    </source>
</evidence>
<dbReference type="SUPFAM" id="SSF88659">
    <property type="entry name" value="Sigma3 and sigma4 domains of RNA polymerase sigma factors"/>
    <property type="match status" value="1"/>
</dbReference>
<feature type="domain" description="RNA polymerase sigma factor 70 region 4 type 2" evidence="8">
    <location>
        <begin position="120"/>
        <end position="172"/>
    </location>
</feature>
<dbReference type="SUPFAM" id="SSF88946">
    <property type="entry name" value="Sigma2 domain of RNA polymerase sigma factors"/>
    <property type="match status" value="1"/>
</dbReference>
<dbReference type="Proteomes" id="UP001267290">
    <property type="component" value="Unassembled WGS sequence"/>
</dbReference>
<evidence type="ECO:0000256" key="2">
    <source>
        <dbReference type="ARBA" id="ARBA00023015"/>
    </source>
</evidence>
<keyword evidence="4 6" id="KW-0238">DNA-binding</keyword>
<organism evidence="9 10">
    <name type="scientific">Paenibacillus qinlingensis</name>
    <dbReference type="NCBI Taxonomy" id="1837343"/>
    <lineage>
        <taxon>Bacteria</taxon>
        <taxon>Bacillati</taxon>
        <taxon>Bacillota</taxon>
        <taxon>Bacilli</taxon>
        <taxon>Bacillales</taxon>
        <taxon>Paenibacillaceae</taxon>
        <taxon>Paenibacillus</taxon>
    </lineage>
</organism>
<evidence type="ECO:0000313" key="10">
    <source>
        <dbReference type="Proteomes" id="UP001267290"/>
    </source>
</evidence>
<dbReference type="Pfam" id="PF04542">
    <property type="entry name" value="Sigma70_r2"/>
    <property type="match status" value="1"/>
</dbReference>
<dbReference type="PANTHER" id="PTHR43133:SF46">
    <property type="entry name" value="RNA POLYMERASE SIGMA-70 FACTOR ECF SUBFAMILY"/>
    <property type="match status" value="1"/>
</dbReference>
<dbReference type="Gene3D" id="1.10.10.10">
    <property type="entry name" value="Winged helix-like DNA-binding domain superfamily/Winged helix DNA-binding domain"/>
    <property type="match status" value="1"/>
</dbReference>
<accession>A0ABU1NP14</accession>
<dbReference type="EMBL" id="JAVDSB010000001">
    <property type="protein sequence ID" value="MDR6549213.1"/>
    <property type="molecule type" value="Genomic_DNA"/>
</dbReference>
<dbReference type="NCBIfam" id="TIGR02937">
    <property type="entry name" value="sigma70-ECF"/>
    <property type="match status" value="1"/>
</dbReference>
<feature type="domain" description="RNA polymerase sigma-70 region 2" evidence="7">
    <location>
        <begin position="25"/>
        <end position="87"/>
    </location>
</feature>
<dbReference type="InterPro" id="IPR007627">
    <property type="entry name" value="RNA_pol_sigma70_r2"/>
</dbReference>
<evidence type="ECO:0000259" key="7">
    <source>
        <dbReference type="Pfam" id="PF04542"/>
    </source>
</evidence>
<proteinExistence type="inferred from homology"/>
<dbReference type="InterPro" id="IPR036388">
    <property type="entry name" value="WH-like_DNA-bd_sf"/>
</dbReference>
<protein>
    <recommendedName>
        <fullName evidence="6">RNA polymerase sigma factor</fullName>
    </recommendedName>
</protein>
<evidence type="ECO:0000256" key="6">
    <source>
        <dbReference type="RuleBase" id="RU000716"/>
    </source>
</evidence>
<dbReference type="PANTHER" id="PTHR43133">
    <property type="entry name" value="RNA POLYMERASE ECF-TYPE SIGMA FACTO"/>
    <property type="match status" value="1"/>
</dbReference>
<dbReference type="InterPro" id="IPR000838">
    <property type="entry name" value="RNA_pol_sigma70_ECF_CS"/>
</dbReference>
<comment type="similarity">
    <text evidence="1 6">Belongs to the sigma-70 factor family. ECF subfamily.</text>
</comment>
<dbReference type="CDD" id="cd06171">
    <property type="entry name" value="Sigma70_r4"/>
    <property type="match status" value="1"/>
</dbReference>
<gene>
    <name evidence="9" type="ORF">J2736_000396</name>
</gene>
<dbReference type="InterPro" id="IPR014284">
    <property type="entry name" value="RNA_pol_sigma-70_dom"/>
</dbReference>
<evidence type="ECO:0000256" key="4">
    <source>
        <dbReference type="ARBA" id="ARBA00023125"/>
    </source>
</evidence>
<keyword evidence="2 6" id="KW-0805">Transcription regulation</keyword>
<evidence type="ECO:0000256" key="3">
    <source>
        <dbReference type="ARBA" id="ARBA00023082"/>
    </source>
</evidence>
<dbReference type="InterPro" id="IPR013249">
    <property type="entry name" value="RNA_pol_sigma70_r4_t2"/>
</dbReference>
<dbReference type="Gene3D" id="1.10.1740.10">
    <property type="match status" value="1"/>
</dbReference>
<keyword evidence="3 6" id="KW-0731">Sigma factor</keyword>
<sequence length="183" mass="21235">MADDLAYIKHLADGYDRELVLQDLMENFGEDVWNFAFFLTQRSHVADDIAQEVFLAAFTGMYAFRGECTVKSWLLTITRNKSLHYLQGAFFRKVTLTDRFIATGSSPAAERIVFDRMDNRELWDIVMSLPRKYREVLILDYHYGLKMNEIAELLHVSVGTVKSRLHRAKTKMNALLTLNMEES</sequence>
<name>A0ABU1NP14_9BACL</name>